<comment type="caution">
    <text evidence="9">The sequence shown here is derived from an EMBL/GenBank/DDBJ whole genome shotgun (WGS) entry which is preliminary data.</text>
</comment>
<dbReference type="EMBL" id="WTYI01000001">
    <property type="protein sequence ID" value="MXO94816.1"/>
    <property type="molecule type" value="Genomic_DNA"/>
</dbReference>
<dbReference type="PANTHER" id="PTHR30047">
    <property type="entry name" value="HIGH-AFFINITY CHOLINE TRANSPORT PROTEIN-RELATED"/>
    <property type="match status" value="1"/>
</dbReference>
<keyword evidence="7 8" id="KW-0472">Membrane</keyword>
<feature type="transmembrane region" description="Helical" evidence="8">
    <location>
        <begin position="357"/>
        <end position="375"/>
    </location>
</feature>
<evidence type="ECO:0000256" key="6">
    <source>
        <dbReference type="ARBA" id="ARBA00022989"/>
    </source>
</evidence>
<dbReference type="PANTHER" id="PTHR30047:SF7">
    <property type="entry name" value="HIGH-AFFINITY CHOLINE TRANSPORT PROTEIN"/>
    <property type="match status" value="1"/>
</dbReference>
<feature type="transmembrane region" description="Helical" evidence="8">
    <location>
        <begin position="165"/>
        <end position="188"/>
    </location>
</feature>
<dbReference type="InterPro" id="IPR000060">
    <property type="entry name" value="BCCT_transptr"/>
</dbReference>
<gene>
    <name evidence="9" type="ORF">GRI34_00100</name>
</gene>
<accession>A0A6I4TGH0</accession>
<feature type="transmembrane region" description="Helical" evidence="8">
    <location>
        <begin position="487"/>
        <end position="507"/>
    </location>
</feature>
<comment type="similarity">
    <text evidence="2">Belongs to the BCCT transporter (TC 2.A.15) family.</text>
</comment>
<keyword evidence="5 8" id="KW-0812">Transmembrane</keyword>
<feature type="transmembrane region" description="Helical" evidence="8">
    <location>
        <begin position="33"/>
        <end position="53"/>
    </location>
</feature>
<evidence type="ECO:0000313" key="10">
    <source>
        <dbReference type="Proteomes" id="UP000432727"/>
    </source>
</evidence>
<feature type="transmembrane region" description="Helical" evidence="8">
    <location>
        <begin position="430"/>
        <end position="460"/>
    </location>
</feature>
<evidence type="ECO:0000256" key="5">
    <source>
        <dbReference type="ARBA" id="ARBA00022692"/>
    </source>
</evidence>
<comment type="subcellular location">
    <subcellularLocation>
        <location evidence="1">Cell membrane</location>
        <topology evidence="1">Multi-pass membrane protein</topology>
    </subcellularLocation>
</comment>
<feature type="transmembrane region" description="Helical" evidence="8">
    <location>
        <begin position="387"/>
        <end position="410"/>
    </location>
</feature>
<organism evidence="9 10">
    <name type="scientific">Qipengyuania aquimaris</name>
    <dbReference type="NCBI Taxonomy" id="255984"/>
    <lineage>
        <taxon>Bacteria</taxon>
        <taxon>Pseudomonadati</taxon>
        <taxon>Pseudomonadota</taxon>
        <taxon>Alphaproteobacteria</taxon>
        <taxon>Sphingomonadales</taxon>
        <taxon>Erythrobacteraceae</taxon>
        <taxon>Qipengyuania</taxon>
    </lineage>
</organism>
<evidence type="ECO:0000256" key="7">
    <source>
        <dbReference type="ARBA" id="ARBA00023136"/>
    </source>
</evidence>
<evidence type="ECO:0000256" key="8">
    <source>
        <dbReference type="SAM" id="Phobius"/>
    </source>
</evidence>
<dbReference type="Pfam" id="PF02028">
    <property type="entry name" value="BCCT"/>
    <property type="match status" value="1"/>
</dbReference>
<dbReference type="RefSeq" id="WP_160594198.1">
    <property type="nucleotide sequence ID" value="NZ_WTYI01000001.1"/>
</dbReference>
<keyword evidence="4" id="KW-1003">Cell membrane</keyword>
<feature type="transmembrane region" description="Helical" evidence="8">
    <location>
        <begin position="215"/>
        <end position="241"/>
    </location>
</feature>
<reference evidence="9 10" key="1">
    <citation type="submission" date="2019-12" db="EMBL/GenBank/DDBJ databases">
        <title>Genomic-based taxomic classification of the family Erythrobacteraceae.</title>
        <authorList>
            <person name="Xu L."/>
        </authorList>
    </citation>
    <scope>NUCLEOTIDE SEQUENCE [LARGE SCALE GENOMIC DNA]</scope>
    <source>
        <strain evidence="9 10">JCM 12189</strain>
    </source>
</reference>
<dbReference type="OrthoDB" id="9775735at2"/>
<dbReference type="Proteomes" id="UP000432727">
    <property type="component" value="Unassembled WGS sequence"/>
</dbReference>
<dbReference type="GO" id="GO:0022857">
    <property type="term" value="F:transmembrane transporter activity"/>
    <property type="evidence" value="ECO:0007669"/>
    <property type="project" value="InterPro"/>
</dbReference>
<dbReference type="GO" id="GO:0005886">
    <property type="term" value="C:plasma membrane"/>
    <property type="evidence" value="ECO:0007669"/>
    <property type="project" value="UniProtKB-SubCell"/>
</dbReference>
<sequence length="561" mass="59549">MDQTSDAPIAPPIVELPIRTAERGFYDGFSRAVTIPSKIIVSLLIMWAIFFPVSASETLTAANSTIIASFAGWYVYLVAALIAVCFVVAIIPQSGRLRIGAADEQPEFGRFSWFAMLFGAGIGIGMLTYSTGEPMAHFSNNPEIIRGAVVGETAEAVRSAYLYTFLHWGFAAWGCYALVGLAIAYVSYRRGLPLTIRSALVPLFGRVLSGPAGHLVDIVAVVATILGVAVTMGLGVEQFVAGLARLGLGDWLLDADGSSSASAVIVALLVLVGASTISALSGVGRGIKWLSNLNMALSFMLLALFVIVGSGLFGLELLGVGIYDYLRTLIPASLTLYPGGETEVGQALVQWQLDWSVFYWAWWIAFAPFVGMFIARISRGRTVREYVFGVVLVPSLMCFVWMTLVGGTAIDLELSGEAGGRILETGMSDQLYATLAVLLGPAVAAIVSGLVVILLMTYLVTSADSAILIVNTINGAGETEGERRHHIIFWGAALAFVVGSMLILGGIDAIRITMIIGALPFSFVVALMAIAILKAILFDLIRKRHGVPTTSEGCAALSSDE</sequence>
<evidence type="ECO:0000256" key="2">
    <source>
        <dbReference type="ARBA" id="ARBA00005658"/>
    </source>
</evidence>
<evidence type="ECO:0000256" key="3">
    <source>
        <dbReference type="ARBA" id="ARBA00022448"/>
    </source>
</evidence>
<name>A0A6I4TGH0_9SPHN</name>
<protein>
    <submittedName>
        <fullName evidence="9">BCCT family transporter</fullName>
    </submittedName>
</protein>
<evidence type="ECO:0000313" key="9">
    <source>
        <dbReference type="EMBL" id="MXO94816.1"/>
    </source>
</evidence>
<feature type="transmembrane region" description="Helical" evidence="8">
    <location>
        <begin position="513"/>
        <end position="537"/>
    </location>
</feature>
<proteinExistence type="inferred from homology"/>
<keyword evidence="3" id="KW-0813">Transport</keyword>
<keyword evidence="6 8" id="KW-1133">Transmembrane helix</keyword>
<dbReference type="AlphaFoldDB" id="A0A6I4TGH0"/>
<feature type="transmembrane region" description="Helical" evidence="8">
    <location>
        <begin position="73"/>
        <end position="91"/>
    </location>
</feature>
<evidence type="ECO:0000256" key="4">
    <source>
        <dbReference type="ARBA" id="ARBA00022475"/>
    </source>
</evidence>
<feature type="transmembrane region" description="Helical" evidence="8">
    <location>
        <begin position="261"/>
        <end position="283"/>
    </location>
</feature>
<feature type="transmembrane region" description="Helical" evidence="8">
    <location>
        <begin position="111"/>
        <end position="129"/>
    </location>
</feature>
<evidence type="ECO:0000256" key="1">
    <source>
        <dbReference type="ARBA" id="ARBA00004651"/>
    </source>
</evidence>
<keyword evidence="10" id="KW-1185">Reference proteome</keyword>
<feature type="transmembrane region" description="Helical" evidence="8">
    <location>
        <begin position="295"/>
        <end position="315"/>
    </location>
</feature>